<keyword evidence="2" id="KW-1185">Reference proteome</keyword>
<dbReference type="InParanoid" id="A0A7G1G1Y8"/>
<name>A0A7G1G1Y8_9BACT</name>
<dbReference type="Proteomes" id="UP000516361">
    <property type="component" value="Chromosome"/>
</dbReference>
<gene>
    <name evidence="1" type="ORF">OSSY52_03290</name>
</gene>
<evidence type="ECO:0000313" key="1">
    <source>
        <dbReference type="EMBL" id="BBE30188.1"/>
    </source>
</evidence>
<organism evidence="1 2">
    <name type="scientific">Tepiditoga spiralis</name>
    <dbReference type="NCBI Taxonomy" id="2108365"/>
    <lineage>
        <taxon>Bacteria</taxon>
        <taxon>Thermotogati</taxon>
        <taxon>Thermotogota</taxon>
        <taxon>Thermotogae</taxon>
        <taxon>Petrotogales</taxon>
        <taxon>Petrotogaceae</taxon>
        <taxon>Tepiditoga</taxon>
    </lineage>
</organism>
<dbReference type="RefSeq" id="WP_190615314.1">
    <property type="nucleotide sequence ID" value="NZ_AP018712.1"/>
</dbReference>
<dbReference type="EMBL" id="AP018712">
    <property type="protein sequence ID" value="BBE30188.1"/>
    <property type="molecule type" value="Genomic_DNA"/>
</dbReference>
<sequence>MKKYLLVLFVAILSLTSFSNLIVGGNGWSDIFFGFEGWNAYGGVKEYLSLDSILGEEYTKLNLPLTDIQYIFDGGINYVGFDGSVLLDDTNLSFGSYYLSGEAKAAIGTTFLKLNFFGYDVIPAFETGLSANYYFYDTKALTAAQKAGFGINLLGDLYLNPIFGFTFIFESTEKTDIKITPHFFPWPFMLGVEVELN</sequence>
<accession>A0A7G1G1Y8</accession>
<dbReference type="AlphaFoldDB" id="A0A7G1G1Y8"/>
<reference evidence="1 2" key="1">
    <citation type="submission" date="2018-06" db="EMBL/GenBank/DDBJ databases">
        <title>Genome sequencing of Oceanotoga sp. sy52.</title>
        <authorList>
            <person name="Mori K."/>
        </authorList>
    </citation>
    <scope>NUCLEOTIDE SEQUENCE [LARGE SCALE GENOMIC DNA]</scope>
    <source>
        <strain evidence="2">sy52</strain>
    </source>
</reference>
<proteinExistence type="predicted"/>
<evidence type="ECO:0000313" key="2">
    <source>
        <dbReference type="Proteomes" id="UP000516361"/>
    </source>
</evidence>
<dbReference type="KEGG" id="ocy:OSSY52_03290"/>
<protein>
    <submittedName>
        <fullName evidence="1">Uncharacterized protein</fullName>
    </submittedName>
</protein>